<dbReference type="GO" id="GO:0032259">
    <property type="term" value="P:methylation"/>
    <property type="evidence" value="ECO:0007669"/>
    <property type="project" value="UniProtKB-KW"/>
</dbReference>
<dbReference type="AlphaFoldDB" id="A0A9P5NL08"/>
<evidence type="ECO:0000313" key="6">
    <source>
        <dbReference type="EMBL" id="KAF8891932.1"/>
    </source>
</evidence>
<keyword evidence="2" id="KW-0808">Transferase</keyword>
<dbReference type="SUPFAM" id="SSF46785">
    <property type="entry name" value="Winged helix' DNA-binding domain"/>
    <property type="match status" value="1"/>
</dbReference>
<dbReference type="Gene3D" id="1.10.10.10">
    <property type="entry name" value="Winged helix-like DNA-binding domain superfamily/Winged helix DNA-binding domain"/>
    <property type="match status" value="1"/>
</dbReference>
<dbReference type="PROSITE" id="PS51683">
    <property type="entry name" value="SAM_OMT_II"/>
    <property type="match status" value="1"/>
</dbReference>
<keyword evidence="1" id="KW-0489">Methyltransferase</keyword>
<dbReference type="Gene3D" id="3.40.50.150">
    <property type="entry name" value="Vaccinia Virus protein VP39"/>
    <property type="match status" value="1"/>
</dbReference>
<evidence type="ECO:0000256" key="3">
    <source>
        <dbReference type="ARBA" id="ARBA00022691"/>
    </source>
</evidence>
<keyword evidence="7" id="KW-1185">Reference proteome</keyword>
<dbReference type="InterPro" id="IPR001077">
    <property type="entry name" value="COMT_C"/>
</dbReference>
<evidence type="ECO:0000259" key="5">
    <source>
        <dbReference type="Pfam" id="PF08100"/>
    </source>
</evidence>
<dbReference type="InterPro" id="IPR036388">
    <property type="entry name" value="WH-like_DNA-bd_sf"/>
</dbReference>
<keyword evidence="3" id="KW-0949">S-adenosyl-L-methionine</keyword>
<proteinExistence type="predicted"/>
<dbReference type="PANTHER" id="PTHR43712">
    <property type="entry name" value="PUTATIVE (AFU_ORTHOLOGUE AFUA_4G14580)-RELATED"/>
    <property type="match status" value="1"/>
</dbReference>
<sequence>MLVQLSQSISEAVSVLQKCCTDEGLSHPNPDQNFSEESDSFRSNIEASKAADKIVAASSQLIALLQAPSLSLLRAACGHITSAALRVCLELSVVEILGDAGSDGLHVTKIAQRSGIVPDKLGRLLRYLSNQHIFSQVAPDTYANNRISTILHSKKSVKQLLESSDQKHDGSMEQSFPSLIELFASDLHLSSGYLTEYLKDPVMGNSEEPNHAPFNKAFQVDVSLFDWYNQPEQAARLRRFLTAMQGTDRLQADDGLLKAIEWAELPSGSIIVDVGGGWGNASLPVAVQNPHLRFVIQDKVDLVAAGQAAWETQLGQPVSSDRVSFQVHNFFASQPITGASIFILKHVLHAFSNSYAVKILKNLRAAAAPSSQLLIIDSIIPPFCSVQDNESPFLEYDPVAEMVYISDLTMMLQLNAKERTLSELEYILEISGWKVANIPPRHYNNLLTPVVAIPV</sequence>
<dbReference type="EMBL" id="JADNYJ010000070">
    <property type="protein sequence ID" value="KAF8891932.1"/>
    <property type="molecule type" value="Genomic_DNA"/>
</dbReference>
<dbReference type="InterPro" id="IPR012967">
    <property type="entry name" value="COMT_dimerisation"/>
</dbReference>
<evidence type="ECO:0000313" key="7">
    <source>
        <dbReference type="Proteomes" id="UP000724874"/>
    </source>
</evidence>
<evidence type="ECO:0000256" key="1">
    <source>
        <dbReference type="ARBA" id="ARBA00022603"/>
    </source>
</evidence>
<evidence type="ECO:0000256" key="2">
    <source>
        <dbReference type="ARBA" id="ARBA00022679"/>
    </source>
</evidence>
<dbReference type="InterPro" id="IPR029063">
    <property type="entry name" value="SAM-dependent_MTases_sf"/>
</dbReference>
<accession>A0A9P5NL08</accession>
<dbReference type="Pfam" id="PF00891">
    <property type="entry name" value="Methyltransf_2"/>
    <property type="match status" value="1"/>
</dbReference>
<organism evidence="6 7">
    <name type="scientific">Gymnopilus junonius</name>
    <name type="common">Spectacular rustgill mushroom</name>
    <name type="synonym">Gymnopilus spectabilis subsp. junonius</name>
    <dbReference type="NCBI Taxonomy" id="109634"/>
    <lineage>
        <taxon>Eukaryota</taxon>
        <taxon>Fungi</taxon>
        <taxon>Dikarya</taxon>
        <taxon>Basidiomycota</taxon>
        <taxon>Agaricomycotina</taxon>
        <taxon>Agaricomycetes</taxon>
        <taxon>Agaricomycetidae</taxon>
        <taxon>Agaricales</taxon>
        <taxon>Agaricineae</taxon>
        <taxon>Hymenogastraceae</taxon>
        <taxon>Gymnopilus</taxon>
    </lineage>
</organism>
<dbReference type="Pfam" id="PF08100">
    <property type="entry name" value="Dimerisation"/>
    <property type="match status" value="1"/>
</dbReference>
<reference evidence="6" key="1">
    <citation type="submission" date="2020-11" db="EMBL/GenBank/DDBJ databases">
        <authorList>
            <consortium name="DOE Joint Genome Institute"/>
            <person name="Ahrendt S."/>
            <person name="Riley R."/>
            <person name="Andreopoulos W."/>
            <person name="LaButti K."/>
            <person name="Pangilinan J."/>
            <person name="Ruiz-duenas F.J."/>
            <person name="Barrasa J.M."/>
            <person name="Sanchez-Garcia M."/>
            <person name="Camarero S."/>
            <person name="Miyauchi S."/>
            <person name="Serrano A."/>
            <person name="Linde D."/>
            <person name="Babiker R."/>
            <person name="Drula E."/>
            <person name="Ayuso-Fernandez I."/>
            <person name="Pacheco R."/>
            <person name="Padilla G."/>
            <person name="Ferreira P."/>
            <person name="Barriuso J."/>
            <person name="Kellner H."/>
            <person name="Castanera R."/>
            <person name="Alfaro M."/>
            <person name="Ramirez L."/>
            <person name="Pisabarro A.G."/>
            <person name="Kuo A."/>
            <person name="Tritt A."/>
            <person name="Lipzen A."/>
            <person name="He G."/>
            <person name="Yan M."/>
            <person name="Ng V."/>
            <person name="Cullen D."/>
            <person name="Martin F."/>
            <person name="Rosso M.-N."/>
            <person name="Henrissat B."/>
            <person name="Hibbett D."/>
            <person name="Martinez A.T."/>
            <person name="Grigoriev I.V."/>
        </authorList>
    </citation>
    <scope>NUCLEOTIDE SEQUENCE</scope>
    <source>
        <strain evidence="6">AH 44721</strain>
    </source>
</reference>
<comment type="caution">
    <text evidence="6">The sequence shown here is derived from an EMBL/GenBank/DDBJ whole genome shotgun (WGS) entry which is preliminary data.</text>
</comment>
<dbReference type="Proteomes" id="UP000724874">
    <property type="component" value="Unassembled WGS sequence"/>
</dbReference>
<gene>
    <name evidence="6" type="ORF">CPB84DRAFT_1783862</name>
</gene>
<dbReference type="GO" id="GO:0008171">
    <property type="term" value="F:O-methyltransferase activity"/>
    <property type="evidence" value="ECO:0007669"/>
    <property type="project" value="InterPro"/>
</dbReference>
<feature type="domain" description="O-methyltransferase dimerisation" evidence="5">
    <location>
        <begin position="75"/>
        <end position="153"/>
    </location>
</feature>
<dbReference type="PANTHER" id="PTHR43712:SF2">
    <property type="entry name" value="O-METHYLTRANSFERASE CICE"/>
    <property type="match status" value="1"/>
</dbReference>
<protein>
    <submittedName>
        <fullName evidence="6">O-methyltransferase-domain-containing protein</fullName>
    </submittedName>
</protein>
<dbReference type="SUPFAM" id="SSF53335">
    <property type="entry name" value="S-adenosyl-L-methionine-dependent methyltransferases"/>
    <property type="match status" value="1"/>
</dbReference>
<dbReference type="OrthoDB" id="2410195at2759"/>
<feature type="domain" description="O-methyltransferase C-terminal" evidence="4">
    <location>
        <begin position="197"/>
        <end position="433"/>
    </location>
</feature>
<evidence type="ECO:0000259" key="4">
    <source>
        <dbReference type="Pfam" id="PF00891"/>
    </source>
</evidence>
<dbReference type="InterPro" id="IPR036390">
    <property type="entry name" value="WH_DNA-bd_sf"/>
</dbReference>
<dbReference type="InterPro" id="IPR016461">
    <property type="entry name" value="COMT-like"/>
</dbReference>
<dbReference type="GO" id="GO:0046983">
    <property type="term" value="F:protein dimerization activity"/>
    <property type="evidence" value="ECO:0007669"/>
    <property type="project" value="InterPro"/>
</dbReference>
<name>A0A9P5NL08_GYMJU</name>